<dbReference type="EC" id="1.11.1.24" evidence="2"/>
<dbReference type="PROSITE" id="PS51352">
    <property type="entry name" value="THIOREDOXIN_2"/>
    <property type="match status" value="1"/>
</dbReference>
<comment type="caution">
    <text evidence="12">The sequence shown here is derived from an EMBL/GenBank/DDBJ whole genome shotgun (WGS) entry which is preliminary data.</text>
</comment>
<keyword evidence="3 9" id="KW-0575">Peroxidase</keyword>
<dbReference type="EMBL" id="JAPXFL010000005">
    <property type="protein sequence ID" value="KAK9506501.1"/>
    <property type="molecule type" value="Genomic_DNA"/>
</dbReference>
<evidence type="ECO:0000259" key="11">
    <source>
        <dbReference type="PROSITE" id="PS51352"/>
    </source>
</evidence>
<evidence type="ECO:0000313" key="12">
    <source>
        <dbReference type="EMBL" id="KAK9506501.1"/>
    </source>
</evidence>
<sequence>MSLKLQKPAPAFKTIAVVNEEFKEISLADYKGKYVVLFFYPLDFTFVCPTEIIAFSDRAEEFKKIGCEVLAASCDSQYSHLAWIKTPRNQGGLGKMDIPILADKAGKIAKDYGVYDEDTGIPFRGLFIIDGKQNLRQITVNDLPVGRSVDETLRLVQAFQYTDEHGEVCPANWKPGMKSMKADPVGAAEYFKDSANGDLEVSAKKRKI</sequence>
<dbReference type="InterPro" id="IPR050217">
    <property type="entry name" value="Peroxiredoxin"/>
</dbReference>
<evidence type="ECO:0000256" key="4">
    <source>
        <dbReference type="ARBA" id="ARBA00022862"/>
    </source>
</evidence>
<dbReference type="InterPro" id="IPR000866">
    <property type="entry name" value="AhpC/TSA"/>
</dbReference>
<dbReference type="InterPro" id="IPR019479">
    <property type="entry name" value="Peroxiredoxin_C"/>
</dbReference>
<evidence type="ECO:0000256" key="6">
    <source>
        <dbReference type="ARBA" id="ARBA00023157"/>
    </source>
</evidence>
<keyword evidence="7 9" id="KW-0676">Redox-active center</keyword>
<evidence type="ECO:0000313" key="13">
    <source>
        <dbReference type="Proteomes" id="UP001461498"/>
    </source>
</evidence>
<dbReference type="Gene3D" id="3.40.30.10">
    <property type="entry name" value="Glutaredoxin"/>
    <property type="match status" value="1"/>
</dbReference>
<dbReference type="Proteomes" id="UP001461498">
    <property type="component" value="Unassembled WGS sequence"/>
</dbReference>
<evidence type="ECO:0000256" key="2">
    <source>
        <dbReference type="ARBA" id="ARBA00013017"/>
    </source>
</evidence>
<name>A0AAW1D701_9HEMI</name>
<dbReference type="AlphaFoldDB" id="A0AAW1D701"/>
<dbReference type="SUPFAM" id="SSF52833">
    <property type="entry name" value="Thioredoxin-like"/>
    <property type="match status" value="1"/>
</dbReference>
<dbReference type="InterPro" id="IPR036249">
    <property type="entry name" value="Thioredoxin-like_sf"/>
</dbReference>
<dbReference type="GO" id="GO:0045454">
    <property type="term" value="P:cell redox homeostasis"/>
    <property type="evidence" value="ECO:0007669"/>
    <property type="project" value="TreeGrafter"/>
</dbReference>
<evidence type="ECO:0000256" key="1">
    <source>
        <dbReference type="ARBA" id="ARBA00009796"/>
    </source>
</evidence>
<feature type="active site" description="Cysteine sulfenic acid (-SOH) intermediate; for peroxidase activity" evidence="10">
    <location>
        <position position="48"/>
    </location>
</feature>
<dbReference type="Pfam" id="PF10417">
    <property type="entry name" value="1-cysPrx_C"/>
    <property type="match status" value="1"/>
</dbReference>
<dbReference type="InterPro" id="IPR013766">
    <property type="entry name" value="Thioredoxin_domain"/>
</dbReference>
<organism evidence="12 13">
    <name type="scientific">Rhynocoris fuscipes</name>
    <dbReference type="NCBI Taxonomy" id="488301"/>
    <lineage>
        <taxon>Eukaryota</taxon>
        <taxon>Metazoa</taxon>
        <taxon>Ecdysozoa</taxon>
        <taxon>Arthropoda</taxon>
        <taxon>Hexapoda</taxon>
        <taxon>Insecta</taxon>
        <taxon>Pterygota</taxon>
        <taxon>Neoptera</taxon>
        <taxon>Paraneoptera</taxon>
        <taxon>Hemiptera</taxon>
        <taxon>Heteroptera</taxon>
        <taxon>Panheteroptera</taxon>
        <taxon>Cimicomorpha</taxon>
        <taxon>Reduviidae</taxon>
        <taxon>Harpactorinae</taxon>
        <taxon>Harpactorini</taxon>
        <taxon>Rhynocoris</taxon>
    </lineage>
</organism>
<reference evidence="12 13" key="1">
    <citation type="submission" date="2022-12" db="EMBL/GenBank/DDBJ databases">
        <title>Chromosome-level genome assembly of true bugs.</title>
        <authorList>
            <person name="Ma L."/>
            <person name="Li H."/>
        </authorList>
    </citation>
    <scope>NUCLEOTIDE SEQUENCE [LARGE SCALE GENOMIC DNA]</scope>
    <source>
        <strain evidence="12">Lab_2022b</strain>
    </source>
</reference>
<evidence type="ECO:0000256" key="9">
    <source>
        <dbReference type="PIRNR" id="PIRNR000239"/>
    </source>
</evidence>
<keyword evidence="4 9" id="KW-0049">Antioxidant</keyword>
<comment type="catalytic activity">
    <reaction evidence="8">
        <text>a hydroperoxide + [thioredoxin]-dithiol = an alcohol + [thioredoxin]-disulfide + H2O</text>
        <dbReference type="Rhea" id="RHEA:62620"/>
        <dbReference type="Rhea" id="RHEA-COMP:10698"/>
        <dbReference type="Rhea" id="RHEA-COMP:10700"/>
        <dbReference type="ChEBI" id="CHEBI:15377"/>
        <dbReference type="ChEBI" id="CHEBI:29950"/>
        <dbReference type="ChEBI" id="CHEBI:30879"/>
        <dbReference type="ChEBI" id="CHEBI:35924"/>
        <dbReference type="ChEBI" id="CHEBI:50058"/>
        <dbReference type="EC" id="1.11.1.24"/>
    </reaction>
</comment>
<proteinExistence type="inferred from homology"/>
<dbReference type="InterPro" id="IPR024706">
    <property type="entry name" value="Peroxiredoxin_AhpC-typ"/>
</dbReference>
<dbReference type="CDD" id="cd03015">
    <property type="entry name" value="PRX_Typ2cys"/>
    <property type="match status" value="1"/>
</dbReference>
<dbReference type="GO" id="GO:0008340">
    <property type="term" value="P:determination of adult lifespan"/>
    <property type="evidence" value="ECO:0007669"/>
    <property type="project" value="UniProtKB-ARBA"/>
</dbReference>
<accession>A0AAW1D701</accession>
<keyword evidence="5 9" id="KW-0560">Oxidoreductase</keyword>
<dbReference type="GO" id="GO:0008379">
    <property type="term" value="F:thioredoxin peroxidase activity"/>
    <property type="evidence" value="ECO:0007669"/>
    <property type="project" value="TreeGrafter"/>
</dbReference>
<evidence type="ECO:0000256" key="3">
    <source>
        <dbReference type="ARBA" id="ARBA00022559"/>
    </source>
</evidence>
<dbReference type="Pfam" id="PF00578">
    <property type="entry name" value="AhpC-TSA"/>
    <property type="match status" value="1"/>
</dbReference>
<keyword evidence="6" id="KW-1015">Disulfide bond</keyword>
<feature type="domain" description="Thioredoxin" evidence="11">
    <location>
        <begin position="3"/>
        <end position="161"/>
    </location>
</feature>
<gene>
    <name evidence="12" type="ORF">O3M35_008428</name>
</gene>
<comment type="function">
    <text evidence="9">Thiol-specific peroxidase that catalyzes the reduction of hydrogen peroxide and organic hydroperoxides to water and alcohols, respectively.</text>
</comment>
<keyword evidence="13" id="KW-1185">Reference proteome</keyword>
<evidence type="ECO:0000256" key="8">
    <source>
        <dbReference type="ARBA" id="ARBA00049091"/>
    </source>
</evidence>
<evidence type="ECO:0000256" key="10">
    <source>
        <dbReference type="PIRSR" id="PIRSR000239-1"/>
    </source>
</evidence>
<comment type="similarity">
    <text evidence="1">Belongs to the peroxiredoxin family. AhpC/Prx1 subfamily.</text>
</comment>
<dbReference type="FunFam" id="3.40.30.10:FF:000003">
    <property type="entry name" value="Peroxiredoxin 1"/>
    <property type="match status" value="1"/>
</dbReference>
<dbReference type="GO" id="GO:0005829">
    <property type="term" value="C:cytosol"/>
    <property type="evidence" value="ECO:0007669"/>
    <property type="project" value="TreeGrafter"/>
</dbReference>
<dbReference type="PANTHER" id="PTHR10681">
    <property type="entry name" value="THIOREDOXIN PEROXIDASE"/>
    <property type="match status" value="1"/>
</dbReference>
<dbReference type="PANTHER" id="PTHR10681:SF163">
    <property type="entry name" value="AT16346P-RELATED"/>
    <property type="match status" value="1"/>
</dbReference>
<evidence type="ECO:0000256" key="7">
    <source>
        <dbReference type="ARBA" id="ARBA00023284"/>
    </source>
</evidence>
<protein>
    <recommendedName>
        <fullName evidence="2">thioredoxin-dependent peroxiredoxin</fullName>
        <ecNumber evidence="2">1.11.1.24</ecNumber>
    </recommendedName>
</protein>
<dbReference type="GO" id="GO:0019430">
    <property type="term" value="P:removal of superoxide radicals"/>
    <property type="evidence" value="ECO:0007669"/>
    <property type="project" value="TreeGrafter"/>
</dbReference>
<dbReference type="GO" id="GO:0042744">
    <property type="term" value="P:hydrogen peroxide catabolic process"/>
    <property type="evidence" value="ECO:0007669"/>
    <property type="project" value="TreeGrafter"/>
</dbReference>
<dbReference type="PIRSF" id="PIRSF000239">
    <property type="entry name" value="AHPC"/>
    <property type="match status" value="1"/>
</dbReference>
<evidence type="ECO:0000256" key="5">
    <source>
        <dbReference type="ARBA" id="ARBA00023002"/>
    </source>
</evidence>